<dbReference type="Proteomes" id="UP001529423">
    <property type="component" value="Unassembled WGS sequence"/>
</dbReference>
<protein>
    <submittedName>
        <fullName evidence="2">Flavodoxin domain-containing protein</fullName>
    </submittedName>
</protein>
<dbReference type="Pfam" id="PF00258">
    <property type="entry name" value="Flavodoxin_1"/>
    <property type="match status" value="1"/>
</dbReference>
<gene>
    <name evidence="2" type="ORF">QUW46_03585</name>
</gene>
<dbReference type="InterPro" id="IPR008254">
    <property type="entry name" value="Flavodoxin/NO_synth"/>
</dbReference>
<reference evidence="2 3" key="2">
    <citation type="submission" date="2023-06" db="EMBL/GenBank/DDBJ databases">
        <title>Identification and characterization of horizontal gene transfer across gut microbiota members of farm animals based on homology search.</title>
        <authorList>
            <person name="Schwarzerova J."/>
            <person name="Nykrynova M."/>
            <person name="Jureckova K."/>
            <person name="Cejkova D."/>
            <person name="Rychlik I."/>
        </authorList>
    </citation>
    <scope>NUCLEOTIDE SEQUENCE [LARGE SCALE GENOMIC DNA]</scope>
    <source>
        <strain evidence="2 3">105_WCHN</strain>
    </source>
</reference>
<reference evidence="2 3" key="3">
    <citation type="submission" date="2023-06" db="EMBL/GenBank/DDBJ databases">
        <authorList>
            <person name="Zeman M."/>
            <person name="Kubasova T."/>
            <person name="Jahodarova E."/>
            <person name="Nykrynova M."/>
            <person name="Rychlik I."/>
        </authorList>
    </citation>
    <scope>NUCLEOTIDE SEQUENCE [LARGE SCALE GENOMIC DNA]</scope>
    <source>
        <strain evidence="2 3">105_WCHN</strain>
    </source>
</reference>
<comment type="caution">
    <text evidence="2">The sequence shown here is derived from an EMBL/GenBank/DDBJ whole genome shotgun (WGS) entry which is preliminary data.</text>
</comment>
<evidence type="ECO:0000259" key="1">
    <source>
        <dbReference type="PROSITE" id="PS50902"/>
    </source>
</evidence>
<dbReference type="PROSITE" id="PS50902">
    <property type="entry name" value="FLAVODOXIN_LIKE"/>
    <property type="match status" value="1"/>
</dbReference>
<keyword evidence="3" id="KW-1185">Reference proteome</keyword>
<accession>A0ABT7VLP9</accession>
<reference evidence="3" key="1">
    <citation type="submission" date="2023-06" db="EMBL/GenBank/DDBJ databases">
        <title>Identification and characterization of horizontal gene transfer across gut microbiota members of farm animals based on homology search.</title>
        <authorList>
            <person name="Zeman M."/>
            <person name="Kubasova T."/>
            <person name="Jahodarova E."/>
            <person name="Nykrynova M."/>
            <person name="Rychlik I."/>
        </authorList>
    </citation>
    <scope>NUCLEOTIDE SEQUENCE [LARGE SCALE GENOMIC DNA]</scope>
    <source>
        <strain evidence="3">105_WCHN</strain>
    </source>
</reference>
<dbReference type="EMBL" id="JAUDEO010000014">
    <property type="protein sequence ID" value="MDM8333660.1"/>
    <property type="molecule type" value="Genomic_DNA"/>
</dbReference>
<evidence type="ECO:0000313" key="3">
    <source>
        <dbReference type="Proteomes" id="UP001529423"/>
    </source>
</evidence>
<feature type="domain" description="Flavodoxin-like" evidence="1">
    <location>
        <begin position="3"/>
        <end position="141"/>
    </location>
</feature>
<dbReference type="RefSeq" id="WP_289559631.1">
    <property type="nucleotide sequence ID" value="NZ_JAUDEO010000014.1"/>
</dbReference>
<evidence type="ECO:0000313" key="2">
    <source>
        <dbReference type="EMBL" id="MDM8333660.1"/>
    </source>
</evidence>
<sequence length="154" mass="17288">MKVLILYSTIYGHNLEMGCFIRHHFFQKADWSSIAQFDSAMLADYDLLVICPSTYGEGYLQPQDENFAGFLKGHHFPHLNFLVIGAGDRNFGHASFANAANIFFYLLKHSGAHPLHAVIKYDFANLLTAEDGLEQLLTRNQLLGSINNEKSAAH</sequence>
<organism evidence="2 3">
    <name type="scientific">Limosilactobacillus panis</name>
    <dbReference type="NCBI Taxonomy" id="47493"/>
    <lineage>
        <taxon>Bacteria</taxon>
        <taxon>Bacillati</taxon>
        <taxon>Bacillota</taxon>
        <taxon>Bacilli</taxon>
        <taxon>Lactobacillales</taxon>
        <taxon>Lactobacillaceae</taxon>
        <taxon>Limosilactobacillus</taxon>
    </lineage>
</organism>
<name>A0ABT7VLP9_9LACO</name>
<proteinExistence type="predicted"/>